<dbReference type="Gene3D" id="1.20.1740.10">
    <property type="entry name" value="Amino acid/polyamine transporter I"/>
    <property type="match status" value="1"/>
</dbReference>
<evidence type="ECO:0000256" key="1">
    <source>
        <dbReference type="ARBA" id="ARBA00004141"/>
    </source>
</evidence>
<comment type="subcellular location">
    <subcellularLocation>
        <location evidence="1">Membrane</location>
        <topology evidence="1">Multi-pass membrane protein</topology>
    </subcellularLocation>
</comment>
<keyword evidence="4 6" id="KW-1133">Transmembrane helix</keyword>
<evidence type="ECO:0000256" key="4">
    <source>
        <dbReference type="ARBA" id="ARBA00022989"/>
    </source>
</evidence>
<dbReference type="PROSITE" id="PS00218">
    <property type="entry name" value="AMINO_ACID_PERMEASE_1"/>
    <property type="match status" value="1"/>
</dbReference>
<feature type="transmembrane region" description="Helical" evidence="6">
    <location>
        <begin position="234"/>
        <end position="252"/>
    </location>
</feature>
<keyword evidence="8" id="KW-1185">Reference proteome</keyword>
<feature type="transmembrane region" description="Helical" evidence="6">
    <location>
        <begin position="165"/>
        <end position="183"/>
    </location>
</feature>
<keyword evidence="2" id="KW-0813">Transport</keyword>
<evidence type="ECO:0000256" key="6">
    <source>
        <dbReference type="SAM" id="Phobius"/>
    </source>
</evidence>
<evidence type="ECO:0000256" key="5">
    <source>
        <dbReference type="ARBA" id="ARBA00023136"/>
    </source>
</evidence>
<keyword evidence="5 6" id="KW-0472">Membrane</keyword>
<gene>
    <name evidence="7" type="ORF">RVR_7314</name>
</gene>
<dbReference type="KEGG" id="arev:RVR_7314"/>
<feature type="transmembrane region" description="Helical" evidence="6">
    <location>
        <begin position="195"/>
        <end position="214"/>
    </location>
</feature>
<dbReference type="PANTHER" id="PTHR45649">
    <property type="entry name" value="AMINO-ACID PERMEASE BAT1"/>
    <property type="match status" value="1"/>
</dbReference>
<dbReference type="InterPro" id="IPR002293">
    <property type="entry name" value="AA/rel_permease1"/>
</dbReference>
<dbReference type="EMBL" id="AP018365">
    <property type="protein sequence ID" value="BBB00308.1"/>
    <property type="molecule type" value="Genomic_DNA"/>
</dbReference>
<evidence type="ECO:0000313" key="7">
    <source>
        <dbReference type="EMBL" id="BBB00308.1"/>
    </source>
</evidence>
<feature type="transmembrane region" description="Helical" evidence="6">
    <location>
        <begin position="470"/>
        <end position="488"/>
    </location>
</feature>
<feature type="transmembrane region" description="Helical" evidence="6">
    <location>
        <begin position="74"/>
        <end position="100"/>
    </location>
</feature>
<dbReference type="GO" id="GO:0006865">
    <property type="term" value="P:amino acid transport"/>
    <property type="evidence" value="ECO:0007669"/>
    <property type="project" value="InterPro"/>
</dbReference>
<dbReference type="InterPro" id="IPR004840">
    <property type="entry name" value="Amino_acid_permease_CS"/>
</dbReference>
<protein>
    <submittedName>
        <fullName evidence="7">Putative amino acid permease</fullName>
    </submittedName>
</protein>
<feature type="transmembrane region" description="Helical" evidence="6">
    <location>
        <begin position="398"/>
        <end position="418"/>
    </location>
</feature>
<organism evidence="7 8">
    <name type="scientific">Actinacidiphila reveromycinica</name>
    <dbReference type="NCBI Taxonomy" id="659352"/>
    <lineage>
        <taxon>Bacteria</taxon>
        <taxon>Bacillati</taxon>
        <taxon>Actinomycetota</taxon>
        <taxon>Actinomycetes</taxon>
        <taxon>Kitasatosporales</taxon>
        <taxon>Streptomycetaceae</taxon>
        <taxon>Actinacidiphila</taxon>
    </lineage>
</organism>
<feature type="transmembrane region" description="Helical" evidence="6">
    <location>
        <begin position="46"/>
        <end position="68"/>
    </location>
</feature>
<proteinExistence type="predicted"/>
<evidence type="ECO:0000256" key="2">
    <source>
        <dbReference type="ARBA" id="ARBA00022448"/>
    </source>
</evidence>
<sequence>MPDPTLTGRTRRTEHAPPVALDDDATLHAMGYPRKLTRRFRAFDNFAISFTIINIISGIFSAFGMGMAGGGPRILIFGWIGVSVMVLFIGAAMGEIASAYPTSGALYFSAGKLARRHSGAWSWYTGWLNFIGQVAGTAATDYAAATFIQSYIAMQWDYTPTLRKTVLITAAVLLVHALLNTYTVRLVAVINRISVWWLIVGLLVIVISLVSVPSHHQHAGYAFHYANTTGFHSAVYAGLLGLLVTSWTFTGFDGSFHMSEETVQATVNAPKGIVRAIGYSALTGLILMVALVYSIRDYAAEVSSAAPPVQILLDALGQGLSKAILVIIIGSMLFCGLANMTSNTRMIFAFSRDGAMPGSRLWHSVSPRTRTPVKAVWLAAASSLVLVLPGWWSHTAFSAVVSVNVVGLFLSYGIPIFLRLRLKDEFQAGPWHLGRWSRPVGVVAVLWIITSNVLFMLPQATPITASTFNYAPIALAVVLVIATLWWFATARKSFHGPVSYGGPDEVAAMDLV</sequence>
<dbReference type="Proteomes" id="UP000595703">
    <property type="component" value="Chromosome"/>
</dbReference>
<dbReference type="GO" id="GO:0022857">
    <property type="term" value="F:transmembrane transporter activity"/>
    <property type="evidence" value="ECO:0007669"/>
    <property type="project" value="InterPro"/>
</dbReference>
<reference evidence="7 8" key="4">
    <citation type="journal article" date="2020" name="Sci. Rep.">
        <title>beta-carboline chemical signals induce reveromycin production through a LuxR family regulator in Streptomyces sp. SN-593.</title>
        <authorList>
            <person name="Panthee S."/>
            <person name="Kito N."/>
            <person name="Hayashi T."/>
            <person name="Shimizu T."/>
            <person name="Ishikawa J."/>
            <person name="Hamamoto H."/>
            <person name="Osada H."/>
            <person name="Takahashi S."/>
        </authorList>
    </citation>
    <scope>NUCLEOTIDE SEQUENCE [LARGE SCALE GENOMIC DNA]</scope>
    <source>
        <strain evidence="7 8">SN-593</strain>
    </source>
</reference>
<keyword evidence="3 6" id="KW-0812">Transmembrane</keyword>
<dbReference type="AlphaFoldDB" id="A0A7U3UWT9"/>
<feature type="transmembrane region" description="Helical" evidence="6">
    <location>
        <begin position="273"/>
        <end position="295"/>
    </location>
</feature>
<feature type="transmembrane region" description="Helical" evidence="6">
    <location>
        <begin position="439"/>
        <end position="458"/>
    </location>
</feature>
<dbReference type="PANTHER" id="PTHR45649:SF26">
    <property type="entry name" value="OS04G0435100 PROTEIN"/>
    <property type="match status" value="1"/>
</dbReference>
<feature type="transmembrane region" description="Helical" evidence="6">
    <location>
        <begin position="375"/>
        <end position="392"/>
    </location>
</feature>
<feature type="transmembrane region" description="Helical" evidence="6">
    <location>
        <begin position="315"/>
        <end position="338"/>
    </location>
</feature>
<accession>A0A7U3UWT9</accession>
<dbReference type="Pfam" id="PF13520">
    <property type="entry name" value="AA_permease_2"/>
    <property type="match status" value="1"/>
</dbReference>
<name>A0A7U3UWT9_9ACTN</name>
<reference evidence="7 8" key="1">
    <citation type="journal article" date="2010" name="J. Bacteriol.">
        <title>Biochemical characterization of a novel indole prenyltransferase from Streptomyces sp. SN-593.</title>
        <authorList>
            <person name="Takahashi S."/>
            <person name="Takagi H."/>
            <person name="Toyoda A."/>
            <person name="Uramoto M."/>
            <person name="Nogawa T."/>
            <person name="Ueki M."/>
            <person name="Sakaki Y."/>
            <person name="Osada H."/>
        </authorList>
    </citation>
    <scope>NUCLEOTIDE SEQUENCE [LARGE SCALE GENOMIC DNA]</scope>
    <source>
        <strain evidence="7 8">SN-593</strain>
    </source>
</reference>
<dbReference type="PIRSF" id="PIRSF006060">
    <property type="entry name" value="AA_transporter"/>
    <property type="match status" value="1"/>
</dbReference>
<evidence type="ECO:0000256" key="3">
    <source>
        <dbReference type="ARBA" id="ARBA00022692"/>
    </source>
</evidence>
<reference evidence="7 8" key="2">
    <citation type="journal article" date="2011" name="J. Antibiot.">
        <title>Furaquinocins I and J: novel polyketide isoprenoid hybrid compounds from Streptomyces reveromyceticus SN-593.</title>
        <authorList>
            <person name="Panthee S."/>
            <person name="Takahashi S."/>
            <person name="Takagi H."/>
            <person name="Nogawa T."/>
            <person name="Oowada E."/>
            <person name="Uramoto M."/>
            <person name="Osada H."/>
        </authorList>
    </citation>
    <scope>NUCLEOTIDE SEQUENCE [LARGE SCALE GENOMIC DNA]</scope>
    <source>
        <strain evidence="7 8">SN-593</strain>
    </source>
</reference>
<reference evidence="7 8" key="3">
    <citation type="journal article" date="2011" name="Nat. Chem. Biol.">
        <title>Reveromycin A biosynthesis uses RevG and RevJ for stereospecific spiroacetal formation.</title>
        <authorList>
            <person name="Takahashi S."/>
            <person name="Toyoda A."/>
            <person name="Sekiyama Y."/>
            <person name="Takagi H."/>
            <person name="Nogawa T."/>
            <person name="Uramoto M."/>
            <person name="Suzuki R."/>
            <person name="Koshino H."/>
            <person name="Kumano T."/>
            <person name="Panthee S."/>
            <person name="Dairi T."/>
            <person name="Ishikawa J."/>
            <person name="Ikeda H."/>
            <person name="Sakaki Y."/>
            <person name="Osada H."/>
        </authorList>
    </citation>
    <scope>NUCLEOTIDE SEQUENCE [LARGE SCALE GENOMIC DNA]</scope>
    <source>
        <strain evidence="7 8">SN-593</strain>
    </source>
</reference>
<dbReference type="GO" id="GO:0016020">
    <property type="term" value="C:membrane"/>
    <property type="evidence" value="ECO:0007669"/>
    <property type="project" value="UniProtKB-SubCell"/>
</dbReference>
<evidence type="ECO:0000313" key="8">
    <source>
        <dbReference type="Proteomes" id="UP000595703"/>
    </source>
</evidence>